<dbReference type="PANTHER" id="PTHR43179:SF12">
    <property type="entry name" value="GALACTOFURANOSYLTRANSFERASE GLFT2"/>
    <property type="match status" value="1"/>
</dbReference>
<keyword evidence="7" id="KW-1185">Reference proteome</keyword>
<sequence>MNTYMAPVSVVIPTHDERRWARLVATVRSVREQSPAPAKVVVAVDHNPELLARVRRELPGVTAVGNEHARGVSGTRNTGVAHTGTPVVALLDDDTVAHPGWLAGLVRPFADPRVVGTGGAIMPGWQRRPDWFPDALLWAVGASETGVSPIPATVRNVWSGSMAVRREVFTAVGGFRVGFGKVGGRSRPEDTELCLRMSRHTGGHWVHVPLARVDHSIPDGTVSLRYLLRRCYHEGRGKVEMSRLLGGRDSLSSEREYLRRTVPLAVGRDLAGAVRGTERHGLARAGTVVAGLAAAAAGGAVEWLSSSGTRTRRTP</sequence>
<dbReference type="Proteomes" id="UP001230908">
    <property type="component" value="Unassembled WGS sequence"/>
</dbReference>
<evidence type="ECO:0000256" key="2">
    <source>
        <dbReference type="ARBA" id="ARBA00006739"/>
    </source>
</evidence>
<evidence type="ECO:0000313" key="7">
    <source>
        <dbReference type="Proteomes" id="UP001230908"/>
    </source>
</evidence>
<organism evidence="6 7">
    <name type="scientific">Phytohabitans maris</name>
    <dbReference type="NCBI Taxonomy" id="3071409"/>
    <lineage>
        <taxon>Bacteria</taxon>
        <taxon>Bacillati</taxon>
        <taxon>Actinomycetota</taxon>
        <taxon>Actinomycetes</taxon>
        <taxon>Micromonosporales</taxon>
        <taxon>Micromonosporaceae</taxon>
    </lineage>
</organism>
<keyword evidence="3 6" id="KW-0328">Glycosyltransferase</keyword>
<comment type="pathway">
    <text evidence="1">Cell wall biogenesis; cell wall polysaccharide biosynthesis.</text>
</comment>
<proteinExistence type="inferred from homology"/>
<protein>
    <submittedName>
        <fullName evidence="6">Glycosyltransferase family 2 protein</fullName>
        <ecNumber evidence="6">2.4.-.-</ecNumber>
    </submittedName>
</protein>
<dbReference type="Gene3D" id="3.90.550.10">
    <property type="entry name" value="Spore Coat Polysaccharide Biosynthesis Protein SpsA, Chain A"/>
    <property type="match status" value="1"/>
</dbReference>
<dbReference type="PANTHER" id="PTHR43179">
    <property type="entry name" value="RHAMNOSYLTRANSFERASE WBBL"/>
    <property type="match status" value="1"/>
</dbReference>
<dbReference type="EC" id="2.4.-.-" evidence="6"/>
<evidence type="ECO:0000313" key="6">
    <source>
        <dbReference type="EMBL" id="MDQ7905783.1"/>
    </source>
</evidence>
<dbReference type="RefSeq" id="WP_308713056.1">
    <property type="nucleotide sequence ID" value="NZ_JAVHUY010000012.1"/>
</dbReference>
<evidence type="ECO:0000256" key="4">
    <source>
        <dbReference type="ARBA" id="ARBA00022679"/>
    </source>
</evidence>
<evidence type="ECO:0000259" key="5">
    <source>
        <dbReference type="Pfam" id="PF00535"/>
    </source>
</evidence>
<evidence type="ECO:0000256" key="1">
    <source>
        <dbReference type="ARBA" id="ARBA00004776"/>
    </source>
</evidence>
<dbReference type="SUPFAM" id="SSF53448">
    <property type="entry name" value="Nucleotide-diphospho-sugar transferases"/>
    <property type="match status" value="1"/>
</dbReference>
<accession>A0ABU0ZFL7</accession>
<feature type="domain" description="Glycosyltransferase 2-like" evidence="5">
    <location>
        <begin position="9"/>
        <end position="169"/>
    </location>
</feature>
<comment type="similarity">
    <text evidence="2">Belongs to the glycosyltransferase 2 family.</text>
</comment>
<reference evidence="6 7" key="1">
    <citation type="submission" date="2023-08" db="EMBL/GenBank/DDBJ databases">
        <title>Phytohabitans sansha sp. nov., isolated from marine sediment.</title>
        <authorList>
            <person name="Zhao Y."/>
            <person name="Yi K."/>
        </authorList>
    </citation>
    <scope>NUCLEOTIDE SEQUENCE [LARGE SCALE GENOMIC DNA]</scope>
    <source>
        <strain evidence="6 7">ZYX-F-186</strain>
    </source>
</reference>
<keyword evidence="4 6" id="KW-0808">Transferase</keyword>
<comment type="caution">
    <text evidence="6">The sequence shown here is derived from an EMBL/GenBank/DDBJ whole genome shotgun (WGS) entry which is preliminary data.</text>
</comment>
<dbReference type="Pfam" id="PF00535">
    <property type="entry name" value="Glycos_transf_2"/>
    <property type="match status" value="1"/>
</dbReference>
<dbReference type="InterPro" id="IPR001173">
    <property type="entry name" value="Glyco_trans_2-like"/>
</dbReference>
<name>A0ABU0ZFL7_9ACTN</name>
<gene>
    <name evidence="6" type="ORF">RB614_14785</name>
</gene>
<evidence type="ECO:0000256" key="3">
    <source>
        <dbReference type="ARBA" id="ARBA00022676"/>
    </source>
</evidence>
<dbReference type="InterPro" id="IPR029044">
    <property type="entry name" value="Nucleotide-diphossugar_trans"/>
</dbReference>
<dbReference type="GO" id="GO:0016757">
    <property type="term" value="F:glycosyltransferase activity"/>
    <property type="evidence" value="ECO:0007669"/>
    <property type="project" value="UniProtKB-KW"/>
</dbReference>
<dbReference type="EMBL" id="JAVHUY010000012">
    <property type="protein sequence ID" value="MDQ7905783.1"/>
    <property type="molecule type" value="Genomic_DNA"/>
</dbReference>